<dbReference type="InterPro" id="IPR021998">
    <property type="entry name" value="Alfin_N"/>
</dbReference>
<gene>
    <name evidence="3" type="ORF">F2Q69_00000234</name>
</gene>
<dbReference type="InterPro" id="IPR002156">
    <property type="entry name" value="RNaseH_domain"/>
</dbReference>
<sequence length="208" mass="23641">MAATESSNPNTVKEIFKDGMQHQDWLSLVAVHSDCLLLYVSSYFGARLRSNEKYCNIHANWRNAKLHSGGAFIIRDSSGNVLHHARDAFTFSPNRLTSELRCMEWALQSMQDLGYKEIIIASDLHDLITAVTKSTEWPRFRLLLHRISNLCLQFEAVAFETESSLSNSIARKIAKSILRDGRFQSYLALGGPAWLHQQIFREAALIRS</sequence>
<dbReference type="PANTHER" id="PTHR47074">
    <property type="entry name" value="BNAC02G40300D PROTEIN"/>
    <property type="match status" value="1"/>
</dbReference>
<accession>A0A8S9PI20</accession>
<dbReference type="GO" id="GO:0003676">
    <property type="term" value="F:nucleic acid binding"/>
    <property type="evidence" value="ECO:0007669"/>
    <property type="project" value="InterPro"/>
</dbReference>
<dbReference type="PANTHER" id="PTHR47074:SF53">
    <property type="entry name" value="REVERSE TRANSCRIPTASE-LIKE PROTEIN"/>
    <property type="match status" value="1"/>
</dbReference>
<dbReference type="CDD" id="cd06222">
    <property type="entry name" value="RNase_H_like"/>
    <property type="match status" value="1"/>
</dbReference>
<comment type="caution">
    <text evidence="3">The sequence shown here is derived from an EMBL/GenBank/DDBJ whole genome shotgun (WGS) entry which is preliminary data.</text>
</comment>
<evidence type="ECO:0000313" key="4">
    <source>
        <dbReference type="Proteomes" id="UP000712600"/>
    </source>
</evidence>
<evidence type="ECO:0008006" key="5">
    <source>
        <dbReference type="Google" id="ProtNLM"/>
    </source>
</evidence>
<feature type="domain" description="Alfin N-terminal" evidence="1">
    <location>
        <begin position="9"/>
        <end position="53"/>
    </location>
</feature>
<proteinExistence type="predicted"/>
<dbReference type="Pfam" id="PF13456">
    <property type="entry name" value="RVT_3"/>
    <property type="match status" value="1"/>
</dbReference>
<dbReference type="AlphaFoldDB" id="A0A8S9PI20"/>
<evidence type="ECO:0000259" key="2">
    <source>
        <dbReference type="Pfam" id="PF13456"/>
    </source>
</evidence>
<evidence type="ECO:0000313" key="3">
    <source>
        <dbReference type="EMBL" id="KAF3514770.1"/>
    </source>
</evidence>
<organism evidence="3 4">
    <name type="scientific">Brassica cretica</name>
    <name type="common">Mustard</name>
    <dbReference type="NCBI Taxonomy" id="69181"/>
    <lineage>
        <taxon>Eukaryota</taxon>
        <taxon>Viridiplantae</taxon>
        <taxon>Streptophyta</taxon>
        <taxon>Embryophyta</taxon>
        <taxon>Tracheophyta</taxon>
        <taxon>Spermatophyta</taxon>
        <taxon>Magnoliopsida</taxon>
        <taxon>eudicotyledons</taxon>
        <taxon>Gunneridae</taxon>
        <taxon>Pentapetalae</taxon>
        <taxon>rosids</taxon>
        <taxon>malvids</taxon>
        <taxon>Brassicales</taxon>
        <taxon>Brassicaceae</taxon>
        <taxon>Brassiceae</taxon>
        <taxon>Brassica</taxon>
    </lineage>
</organism>
<dbReference type="InterPro" id="IPR052929">
    <property type="entry name" value="RNase_H-like_EbsB-rel"/>
</dbReference>
<dbReference type="Gene3D" id="3.30.420.10">
    <property type="entry name" value="Ribonuclease H-like superfamily/Ribonuclease H"/>
    <property type="match status" value="1"/>
</dbReference>
<dbReference type="InterPro" id="IPR044730">
    <property type="entry name" value="RNase_H-like_dom_plant"/>
</dbReference>
<dbReference type="GO" id="GO:0006355">
    <property type="term" value="P:regulation of DNA-templated transcription"/>
    <property type="evidence" value="ECO:0007669"/>
    <property type="project" value="InterPro"/>
</dbReference>
<name>A0A8S9PI20_BRACR</name>
<dbReference type="EMBL" id="QGKX02001521">
    <property type="protein sequence ID" value="KAF3514770.1"/>
    <property type="molecule type" value="Genomic_DNA"/>
</dbReference>
<dbReference type="GO" id="GO:0004523">
    <property type="term" value="F:RNA-DNA hybrid ribonuclease activity"/>
    <property type="evidence" value="ECO:0007669"/>
    <property type="project" value="InterPro"/>
</dbReference>
<dbReference type="Pfam" id="PF12165">
    <property type="entry name" value="Alfin"/>
    <property type="match status" value="1"/>
</dbReference>
<evidence type="ECO:0000259" key="1">
    <source>
        <dbReference type="Pfam" id="PF12165"/>
    </source>
</evidence>
<protein>
    <recommendedName>
        <fullName evidence="5">RNase H type-1 domain-containing protein</fullName>
    </recommendedName>
</protein>
<dbReference type="Proteomes" id="UP000712600">
    <property type="component" value="Unassembled WGS sequence"/>
</dbReference>
<dbReference type="GO" id="GO:0042393">
    <property type="term" value="F:histone binding"/>
    <property type="evidence" value="ECO:0007669"/>
    <property type="project" value="InterPro"/>
</dbReference>
<reference evidence="3" key="1">
    <citation type="submission" date="2019-12" db="EMBL/GenBank/DDBJ databases">
        <title>Genome sequencing and annotation of Brassica cretica.</title>
        <authorList>
            <person name="Studholme D.J."/>
            <person name="Sarris P."/>
        </authorList>
    </citation>
    <scope>NUCLEOTIDE SEQUENCE</scope>
    <source>
        <strain evidence="3">PFS-109/04</strain>
        <tissue evidence="3">Leaf</tissue>
    </source>
</reference>
<feature type="domain" description="RNase H type-1" evidence="2">
    <location>
        <begin position="57"/>
        <end position="176"/>
    </location>
</feature>
<dbReference type="InterPro" id="IPR036397">
    <property type="entry name" value="RNaseH_sf"/>
</dbReference>